<dbReference type="RefSeq" id="WP_195751941.1">
    <property type="nucleotide sequence ID" value="NZ_JADOFV010000003.1"/>
</dbReference>
<comment type="caution">
    <text evidence="2">The sequence shown here is derived from an EMBL/GenBank/DDBJ whole genome shotgun (WGS) entry which is preliminary data.</text>
</comment>
<accession>A0AA40X904</accession>
<dbReference type="AlphaFoldDB" id="A0AA40X904"/>
<organism evidence="2 3">
    <name type="scientific">Pediococcus pentosaceus</name>
    <dbReference type="NCBI Taxonomy" id="1255"/>
    <lineage>
        <taxon>Bacteria</taxon>
        <taxon>Bacillati</taxon>
        <taxon>Bacillota</taxon>
        <taxon>Bacilli</taxon>
        <taxon>Lactobacillales</taxon>
        <taxon>Lactobacillaceae</taxon>
        <taxon>Pediococcus</taxon>
    </lineage>
</organism>
<dbReference type="PROSITE" id="PS51750">
    <property type="entry name" value="BRO_N"/>
    <property type="match status" value="1"/>
</dbReference>
<evidence type="ECO:0000259" key="1">
    <source>
        <dbReference type="PROSITE" id="PS51750"/>
    </source>
</evidence>
<dbReference type="Pfam" id="PF02498">
    <property type="entry name" value="Bro-N"/>
    <property type="match status" value="1"/>
</dbReference>
<reference evidence="2" key="1">
    <citation type="submission" date="2020-11" db="EMBL/GenBank/DDBJ databases">
        <title>Antibiotic susceptibility profiles of Pediococcus pentosaceus from various origins and their implications for the safety assessment of strains with food-technology applications.</title>
        <authorList>
            <person name="Shani N."/>
            <person name="Oberhaensli S."/>
            <person name="Arias E."/>
        </authorList>
    </citation>
    <scope>NUCLEOTIDE SEQUENCE</scope>
    <source>
        <strain evidence="2">FAM 19164</strain>
    </source>
</reference>
<dbReference type="PANTHER" id="PTHR36180:SF2">
    <property type="entry name" value="BRO FAMILY PROTEIN"/>
    <property type="match status" value="1"/>
</dbReference>
<evidence type="ECO:0000313" key="3">
    <source>
        <dbReference type="Proteomes" id="UP000743107"/>
    </source>
</evidence>
<gene>
    <name evidence="2" type="ORF">ITQ97_05515</name>
</gene>
<evidence type="ECO:0000313" key="2">
    <source>
        <dbReference type="EMBL" id="MBF7127261.1"/>
    </source>
</evidence>
<dbReference type="EMBL" id="JADOFV010000003">
    <property type="protein sequence ID" value="MBF7127261.1"/>
    <property type="molecule type" value="Genomic_DNA"/>
</dbReference>
<dbReference type="SMART" id="SM01040">
    <property type="entry name" value="Bro-N"/>
    <property type="match status" value="1"/>
</dbReference>
<proteinExistence type="predicted"/>
<feature type="domain" description="Bro-N" evidence="1">
    <location>
        <begin position="1"/>
        <end position="101"/>
    </location>
</feature>
<protein>
    <submittedName>
        <fullName evidence="2">Phage repressor protein</fullName>
    </submittedName>
</protein>
<name>A0AA40X904_PEDPE</name>
<dbReference type="Proteomes" id="UP000743107">
    <property type="component" value="Unassembled WGS sequence"/>
</dbReference>
<dbReference type="InterPro" id="IPR003497">
    <property type="entry name" value="BRO_N_domain"/>
</dbReference>
<sequence>MKQEQWNDNTIRFVDVNGEWWAVAKDVADALGYLNSPKAIKDHVSNKDKQNERIVIAGQNREVIIINEFGTYDLVFSSKLPKAKEFKRWVFEVIKKLRQSAGLEGFETFRLLDKQHQKQAMRALNIGLNNQATEVDYIKANMIANKAVSNQYGHPKLIKKGEMTPEMLKDRAPILNDVVSLMEVKEKFDLPISVSKTIYEKAGG</sequence>
<dbReference type="PANTHER" id="PTHR36180">
    <property type="entry name" value="DNA-BINDING PROTEIN-RELATED-RELATED"/>
    <property type="match status" value="1"/>
</dbReference>